<name>A0A4S3JNY6_9EURO</name>
<organism evidence="1 2">
    <name type="scientific">Aspergillus tanneri</name>
    <dbReference type="NCBI Taxonomy" id="1220188"/>
    <lineage>
        <taxon>Eukaryota</taxon>
        <taxon>Fungi</taxon>
        <taxon>Dikarya</taxon>
        <taxon>Ascomycota</taxon>
        <taxon>Pezizomycotina</taxon>
        <taxon>Eurotiomycetes</taxon>
        <taxon>Eurotiomycetidae</taxon>
        <taxon>Eurotiales</taxon>
        <taxon>Aspergillaceae</taxon>
        <taxon>Aspergillus</taxon>
        <taxon>Aspergillus subgen. Circumdati</taxon>
    </lineage>
</organism>
<keyword evidence="2" id="KW-1185">Reference proteome</keyword>
<protein>
    <submittedName>
        <fullName evidence="1">Uncharacterized protein</fullName>
    </submittedName>
</protein>
<gene>
    <name evidence="1" type="ORF">EYZ11_003190</name>
</gene>
<dbReference type="AlphaFoldDB" id="A0A4S3JNY6"/>
<accession>A0A4S3JNY6</accession>
<sequence>MKISLRDFVQQNGFTSPNADHLGLDALIVGAGFSGNGQTAAFNGPICIEFDPTAATSHAWKYRINKLSNATLFLATKSTYMGGISSYHAEIRTVLQSLKGFSAEMQ</sequence>
<comment type="caution">
    <text evidence="1">The sequence shown here is derived from an EMBL/GenBank/DDBJ whole genome shotgun (WGS) entry which is preliminary data.</text>
</comment>
<proteinExistence type="predicted"/>
<dbReference type="STRING" id="1220188.A0A4S3JNY6"/>
<dbReference type="Proteomes" id="UP000308092">
    <property type="component" value="Unassembled WGS sequence"/>
</dbReference>
<dbReference type="VEuPathDB" id="FungiDB:EYZ11_003190"/>
<reference evidence="1 2" key="1">
    <citation type="submission" date="2019-03" db="EMBL/GenBank/DDBJ databases">
        <title>The genome sequence of a newly discovered highly antifungal drug resistant Aspergillus species, Aspergillus tanneri NIH 1004.</title>
        <authorList>
            <person name="Mounaud S."/>
            <person name="Singh I."/>
            <person name="Joardar V."/>
            <person name="Pakala S."/>
            <person name="Pakala S."/>
            <person name="Venepally P."/>
            <person name="Hoover J."/>
            <person name="Nierman W."/>
            <person name="Chung J."/>
            <person name="Losada L."/>
        </authorList>
    </citation>
    <scope>NUCLEOTIDE SEQUENCE [LARGE SCALE GENOMIC DNA]</scope>
    <source>
        <strain evidence="1 2">NIH1004</strain>
    </source>
</reference>
<dbReference type="EMBL" id="SOSA01000078">
    <property type="protein sequence ID" value="THC97356.1"/>
    <property type="molecule type" value="Genomic_DNA"/>
</dbReference>
<evidence type="ECO:0000313" key="1">
    <source>
        <dbReference type="EMBL" id="THC97356.1"/>
    </source>
</evidence>
<evidence type="ECO:0000313" key="2">
    <source>
        <dbReference type="Proteomes" id="UP000308092"/>
    </source>
</evidence>